<evidence type="ECO:0000313" key="2">
    <source>
        <dbReference type="EMBL" id="TDG22868.1"/>
    </source>
</evidence>
<dbReference type="Pfam" id="PF00563">
    <property type="entry name" value="EAL"/>
    <property type="match status" value="1"/>
</dbReference>
<dbReference type="EMBL" id="SMRP01000007">
    <property type="protein sequence ID" value="TDG22868.1"/>
    <property type="molecule type" value="Genomic_DNA"/>
</dbReference>
<dbReference type="RefSeq" id="WP_165976599.1">
    <property type="nucleotide sequence ID" value="NZ_SMRP01000007.1"/>
</dbReference>
<keyword evidence="3" id="KW-1185">Reference proteome</keyword>
<dbReference type="AlphaFoldDB" id="A0A4R5M8Y8"/>
<dbReference type="InterPro" id="IPR035919">
    <property type="entry name" value="EAL_sf"/>
</dbReference>
<dbReference type="CDD" id="cd01948">
    <property type="entry name" value="EAL"/>
    <property type="match status" value="1"/>
</dbReference>
<organism evidence="2 3">
    <name type="scientific">Paraburkholderia silviterrae</name>
    <dbReference type="NCBI Taxonomy" id="2528715"/>
    <lineage>
        <taxon>Bacteria</taxon>
        <taxon>Pseudomonadati</taxon>
        <taxon>Pseudomonadota</taxon>
        <taxon>Betaproteobacteria</taxon>
        <taxon>Burkholderiales</taxon>
        <taxon>Burkholderiaceae</taxon>
        <taxon>Paraburkholderia</taxon>
    </lineage>
</organism>
<dbReference type="PANTHER" id="PTHR33121:SF70">
    <property type="entry name" value="SIGNALING PROTEIN YKOW"/>
    <property type="match status" value="1"/>
</dbReference>
<dbReference type="InterPro" id="IPR050706">
    <property type="entry name" value="Cyclic-di-GMP_PDE-like"/>
</dbReference>
<dbReference type="GO" id="GO:0071111">
    <property type="term" value="F:cyclic-guanylate-specific phosphodiesterase activity"/>
    <property type="evidence" value="ECO:0007669"/>
    <property type="project" value="InterPro"/>
</dbReference>
<dbReference type="InterPro" id="IPR001633">
    <property type="entry name" value="EAL_dom"/>
</dbReference>
<gene>
    <name evidence="2" type="ORF">EYW47_16815</name>
</gene>
<dbReference type="PANTHER" id="PTHR33121">
    <property type="entry name" value="CYCLIC DI-GMP PHOSPHODIESTERASE PDEF"/>
    <property type="match status" value="1"/>
</dbReference>
<dbReference type="Gene3D" id="3.20.20.450">
    <property type="entry name" value="EAL domain"/>
    <property type="match status" value="1"/>
</dbReference>
<comment type="caution">
    <text evidence="2">The sequence shown here is derived from an EMBL/GenBank/DDBJ whole genome shotgun (WGS) entry which is preliminary data.</text>
</comment>
<reference evidence="2 3" key="1">
    <citation type="submission" date="2019-03" db="EMBL/GenBank/DDBJ databases">
        <title>Paraburkholderia sp. 4M-K11, isolated from subtropical forest soil.</title>
        <authorList>
            <person name="Gao Z.-H."/>
            <person name="Qiu L.-H."/>
        </authorList>
    </citation>
    <scope>NUCLEOTIDE SEQUENCE [LARGE SCALE GENOMIC DNA]</scope>
    <source>
        <strain evidence="2 3">4M-K11</strain>
    </source>
</reference>
<feature type="domain" description="EAL" evidence="1">
    <location>
        <begin position="56"/>
        <end position="313"/>
    </location>
</feature>
<sequence length="339" mass="37165">MRASALLLRCRRISNFYDSFRALAALSSEHDGIHNGETGMVSWLRRNTKRDNATDTQSIGPDIPVPARHALPGHWWVAYQPIVCARSGALTGAEAFARWKPQANALLPQANGAPIAPHAGPPPLEFEAAFEVGCAELARWQRRTPHCVALSIDIALDQMLGNDFSPMVERCIHRHAIRPQRVKFEMREPGERDITRTLIERMSGLRRMGIAIVLDDFGMEHSTLSSLIALPVSGLKFGSRFTRNLPHDTTSTGIMASVVSLARNLGISVAVDGVQTDSQLAWLRQFADLDVQGSLISEPVSGETLLARMLCSPGSEAITRNEAQHWAPSPNARTEKLSA</sequence>
<dbReference type="SUPFAM" id="SSF141868">
    <property type="entry name" value="EAL domain-like"/>
    <property type="match status" value="1"/>
</dbReference>
<dbReference type="Proteomes" id="UP000295722">
    <property type="component" value="Unassembled WGS sequence"/>
</dbReference>
<dbReference type="SMART" id="SM00052">
    <property type="entry name" value="EAL"/>
    <property type="match status" value="1"/>
</dbReference>
<evidence type="ECO:0000313" key="3">
    <source>
        <dbReference type="Proteomes" id="UP000295722"/>
    </source>
</evidence>
<accession>A0A4R5M8Y8</accession>
<dbReference type="PROSITE" id="PS50883">
    <property type="entry name" value="EAL"/>
    <property type="match status" value="1"/>
</dbReference>
<evidence type="ECO:0000259" key="1">
    <source>
        <dbReference type="PROSITE" id="PS50883"/>
    </source>
</evidence>
<protein>
    <submittedName>
        <fullName evidence="2">EAL domain-containing protein</fullName>
    </submittedName>
</protein>
<proteinExistence type="predicted"/>
<name>A0A4R5M8Y8_9BURK</name>